<dbReference type="RefSeq" id="WP_015763315.1">
    <property type="nucleotide sequence ID" value="NZ_CP039375.1"/>
</dbReference>
<organism evidence="2 3">
    <name type="scientific">Halomicrobium mukohataei</name>
    <dbReference type="NCBI Taxonomy" id="57705"/>
    <lineage>
        <taxon>Archaea</taxon>
        <taxon>Methanobacteriati</taxon>
        <taxon>Methanobacteriota</taxon>
        <taxon>Stenosarchaea group</taxon>
        <taxon>Halobacteria</taxon>
        <taxon>Halobacteriales</taxon>
        <taxon>Haloarculaceae</taxon>
        <taxon>Halomicrobium</taxon>
    </lineage>
</organism>
<feature type="region of interest" description="Disordered" evidence="1">
    <location>
        <begin position="44"/>
        <end position="65"/>
    </location>
</feature>
<protein>
    <submittedName>
        <fullName evidence="2">Uncharacterized protein</fullName>
    </submittedName>
</protein>
<evidence type="ECO:0000313" key="2">
    <source>
        <dbReference type="EMBL" id="QCD66877.1"/>
    </source>
</evidence>
<reference evidence="2 3" key="2">
    <citation type="submission" date="2019-04" db="EMBL/GenBank/DDBJ databases">
        <authorList>
            <person name="Yang S."/>
            <person name="Wei W."/>
        </authorList>
    </citation>
    <scope>NUCLEOTIDE SEQUENCE [LARGE SCALE GENOMIC DNA]</scope>
    <source>
        <strain evidence="3">ZP60</strain>
    </source>
</reference>
<sequence>MAQANKRIPVTEERWQELNELKQAGETYDELLDELIQEHQRRQLAERTREVREADSEELTPLDEL</sequence>
<gene>
    <name evidence="2" type="ORF">E5139_14935</name>
</gene>
<feature type="compositionally biased region" description="Acidic residues" evidence="1">
    <location>
        <begin position="55"/>
        <end position="65"/>
    </location>
</feature>
<evidence type="ECO:0000313" key="3">
    <source>
        <dbReference type="Proteomes" id="UP000297053"/>
    </source>
</evidence>
<dbReference type="GeneID" id="42180262"/>
<dbReference type="EMBL" id="CP039375">
    <property type="protein sequence ID" value="QCD66877.1"/>
    <property type="molecule type" value="Genomic_DNA"/>
</dbReference>
<feature type="compositionally biased region" description="Basic and acidic residues" evidence="1">
    <location>
        <begin position="44"/>
        <end position="54"/>
    </location>
</feature>
<evidence type="ECO:0000256" key="1">
    <source>
        <dbReference type="SAM" id="MobiDB-lite"/>
    </source>
</evidence>
<dbReference type="KEGG" id="halz:E5139_14935"/>
<accession>A0A4D6KGL6</accession>
<dbReference type="OMA" id="KEPGQTY"/>
<dbReference type="Proteomes" id="UP000297053">
    <property type="component" value="Chromosome"/>
</dbReference>
<reference evidence="2 3" key="1">
    <citation type="submission" date="2019-04" db="EMBL/GenBank/DDBJ databases">
        <title>Complete genome sequence of Arthrobacter sp. ZXY-2 associated with effective atrazine degradation and salt adaptation.</title>
        <authorList>
            <person name="Zhao X."/>
        </authorList>
    </citation>
    <scope>NUCLEOTIDE SEQUENCE [LARGE SCALE GENOMIC DNA]</scope>
    <source>
        <strain evidence="3">ZP60</strain>
    </source>
</reference>
<proteinExistence type="predicted"/>
<dbReference type="AlphaFoldDB" id="A0A4D6KGL6"/>
<name>A0A4D6KGL6_9EURY</name>